<dbReference type="Proteomes" id="UP001407405">
    <property type="component" value="Unassembled WGS sequence"/>
</dbReference>
<gene>
    <name evidence="3" type="ORF">AAIG11_07065</name>
</gene>
<dbReference type="InterPro" id="IPR007159">
    <property type="entry name" value="SpoVT-AbrB_dom"/>
</dbReference>
<accession>A0ABU9VTQ9</accession>
<keyword evidence="1 3" id="KW-0238">DNA-binding</keyword>
<dbReference type="SMART" id="SM00966">
    <property type="entry name" value="SpoVT_AbrB"/>
    <property type="match status" value="1"/>
</dbReference>
<protein>
    <submittedName>
        <fullName evidence="3">AbrB/MazE/SpoVT family DNA-binding domain-containing protein</fullName>
    </submittedName>
</protein>
<organism evidence="3 4">
    <name type="scientific">Anoxynatronum sibiricum</name>
    <dbReference type="NCBI Taxonomy" id="210623"/>
    <lineage>
        <taxon>Bacteria</taxon>
        <taxon>Bacillati</taxon>
        <taxon>Bacillota</taxon>
        <taxon>Clostridia</taxon>
        <taxon>Eubacteriales</taxon>
        <taxon>Clostridiaceae</taxon>
        <taxon>Anoxynatronum</taxon>
    </lineage>
</organism>
<dbReference type="InterPro" id="IPR037914">
    <property type="entry name" value="SpoVT-AbrB_sf"/>
</dbReference>
<proteinExistence type="predicted"/>
<dbReference type="GO" id="GO:0003677">
    <property type="term" value="F:DNA binding"/>
    <property type="evidence" value="ECO:0007669"/>
    <property type="project" value="UniProtKB-KW"/>
</dbReference>
<dbReference type="NCBIfam" id="TIGR01439">
    <property type="entry name" value="lp_hng_hel_AbrB"/>
    <property type="match status" value="1"/>
</dbReference>
<comment type="caution">
    <text evidence="3">The sequence shown here is derived from an EMBL/GenBank/DDBJ whole genome shotgun (WGS) entry which is preliminary data.</text>
</comment>
<evidence type="ECO:0000259" key="2">
    <source>
        <dbReference type="PROSITE" id="PS51740"/>
    </source>
</evidence>
<dbReference type="SUPFAM" id="SSF89447">
    <property type="entry name" value="AbrB/MazE/MraZ-like"/>
    <property type="match status" value="1"/>
</dbReference>
<keyword evidence="4" id="KW-1185">Reference proteome</keyword>
<evidence type="ECO:0000313" key="3">
    <source>
        <dbReference type="EMBL" id="MEN1760225.1"/>
    </source>
</evidence>
<reference evidence="3 4" key="1">
    <citation type="submission" date="2024-04" db="EMBL/GenBank/DDBJ databases">
        <title>Genome sequencing and metabolic network reconstruction of aminoacids and betaine degradation by Anoxynatronum sibiricum.</title>
        <authorList>
            <person name="Detkova E.N."/>
            <person name="Boltjanskaja Y.V."/>
            <person name="Mardanov A.V."/>
            <person name="Kevbrin V."/>
        </authorList>
    </citation>
    <scope>NUCLEOTIDE SEQUENCE [LARGE SCALE GENOMIC DNA]</scope>
    <source>
        <strain evidence="3 4">Z-7981</strain>
    </source>
</reference>
<feature type="domain" description="SpoVT-AbrB" evidence="2">
    <location>
        <begin position="1"/>
        <end position="45"/>
    </location>
</feature>
<dbReference type="RefSeq" id="WP_343185545.1">
    <property type="nucleotide sequence ID" value="NZ_JBCITM010000005.1"/>
</dbReference>
<dbReference type="Pfam" id="PF04014">
    <property type="entry name" value="MazE_antitoxin"/>
    <property type="match status" value="1"/>
</dbReference>
<dbReference type="EMBL" id="JBCITM010000005">
    <property type="protein sequence ID" value="MEN1760225.1"/>
    <property type="molecule type" value="Genomic_DNA"/>
</dbReference>
<dbReference type="Gene3D" id="2.10.260.10">
    <property type="match status" value="1"/>
</dbReference>
<evidence type="ECO:0000313" key="4">
    <source>
        <dbReference type="Proteomes" id="UP001407405"/>
    </source>
</evidence>
<dbReference type="PROSITE" id="PS51740">
    <property type="entry name" value="SPOVT_ABRB"/>
    <property type="match status" value="1"/>
</dbReference>
<sequence>MLTELRKKSQITIPKDVVKRMGLKEGDQFEIVEQGGVIHLVPVAIYPKRYVEELKEEMETLKSDIQSGKKAVFDNVDDLFAQLDKDER</sequence>
<name>A0ABU9VTQ9_9CLOT</name>
<evidence type="ECO:0000256" key="1">
    <source>
        <dbReference type="PROSITE-ProRule" id="PRU01076"/>
    </source>
</evidence>